<dbReference type="Pfam" id="PF05954">
    <property type="entry name" value="Phage_GPD"/>
    <property type="match status" value="1"/>
</dbReference>
<organism evidence="1 2">
    <name type="scientific">Rodentibacter caecimuris</name>
    <dbReference type="NCBI Taxonomy" id="1796644"/>
    <lineage>
        <taxon>Bacteria</taxon>
        <taxon>Pseudomonadati</taxon>
        <taxon>Pseudomonadota</taxon>
        <taxon>Gammaproteobacteria</taxon>
        <taxon>Pasteurellales</taxon>
        <taxon>Pasteurellaceae</taxon>
        <taxon>Rodentibacter</taxon>
    </lineage>
</organism>
<reference evidence="1 2" key="1">
    <citation type="submission" date="2016-10" db="EMBL/GenBank/DDBJ databases">
        <title>Rodentibacter gen. nov. and new species.</title>
        <authorList>
            <person name="Christensen H."/>
        </authorList>
    </citation>
    <scope>NUCLEOTIDE SEQUENCE [LARGE SCALE GENOMIC DNA]</scope>
    <source>
        <strain evidence="1 2">1998236014</strain>
    </source>
</reference>
<dbReference type="Gene3D" id="2.30.110.50">
    <property type="match status" value="1"/>
</dbReference>
<proteinExistence type="predicted"/>
<evidence type="ECO:0000313" key="2">
    <source>
        <dbReference type="Proteomes" id="UP000188820"/>
    </source>
</evidence>
<keyword evidence="2" id="KW-1185">Reference proteome</keyword>
<evidence type="ECO:0000313" key="1">
    <source>
        <dbReference type="EMBL" id="OOF70998.1"/>
    </source>
</evidence>
<accession>A0ABX3L050</accession>
<dbReference type="Proteomes" id="UP000188820">
    <property type="component" value="Unassembled WGS sequence"/>
</dbReference>
<dbReference type="SUPFAM" id="SSF69279">
    <property type="entry name" value="Phage tail proteins"/>
    <property type="match status" value="1"/>
</dbReference>
<comment type="caution">
    <text evidence="1">The sequence shown here is derived from an EMBL/GenBank/DDBJ whole genome shotgun (WGS) entry which is preliminary data.</text>
</comment>
<gene>
    <name evidence="1" type="ORF">BKG89_01775</name>
</gene>
<sequence>MLSSFQPTIAFSALMDKPATFTFWQDGNPVRYVNGIVSRFSQEKRAQFVPINRMVVEPALIRAALQSDSRIFQHQPSEKIFRTLLQKNRVDNVT</sequence>
<name>A0ABX3L050_9PAST</name>
<protein>
    <submittedName>
        <fullName evidence="1">Uncharacterized protein</fullName>
    </submittedName>
</protein>
<dbReference type="EMBL" id="MLAA01000005">
    <property type="protein sequence ID" value="OOF70998.1"/>
    <property type="molecule type" value="Genomic_DNA"/>
</dbReference>